<keyword evidence="4" id="KW-1185">Reference proteome</keyword>
<dbReference type="EMBL" id="BDDD01000317">
    <property type="protein sequence ID" value="GAV63723.1"/>
    <property type="molecule type" value="Genomic_DNA"/>
</dbReference>
<comment type="pathway">
    <text evidence="1">tRNA modification; 5-methoxycarbonylmethyl-2-thiouridine-tRNA biosynthesis.</text>
</comment>
<dbReference type="PANTHER" id="PTHR16184:SF6">
    <property type="entry name" value="ELONGATOR COMPLEX PROTEIN 6"/>
    <property type="match status" value="1"/>
</dbReference>
<dbReference type="UniPathway" id="UPA00988"/>
<sequence length="263" mass="29983">MEQKGSSWDVVEQALGLGQMEEEGLPWALGVVLIEDRVETDASFLLHQLLKRSLSSNPSNTIIFLAFSHPFSHYDRILRKLGCNLVVHRENNRLVFLDMRLLQCPDGDEGKTRESGLVALYGKIRKTIHALPDDKKNFVIIMIDDVSLMEVAANGSLDHILDFLHYCHTLTAEFKCSLVMLNHEDIYSNMERPTFILDMEYLADVLIKAEPLVTGLATDVHGQLMVLTNKICHGQGSSRNKKHNFHFRVKENRVEYFYPGSRT</sequence>
<evidence type="ECO:0000256" key="1">
    <source>
        <dbReference type="ARBA" id="ARBA00005043"/>
    </source>
</evidence>
<proteinExistence type="inferred from homology"/>
<dbReference type="STRING" id="3775.A0A1Q3B7I7"/>
<dbReference type="PANTHER" id="PTHR16184">
    <property type="entry name" value="ELONGATOR COMPLEX PROTEIN 6"/>
    <property type="match status" value="1"/>
</dbReference>
<organism evidence="3 4">
    <name type="scientific">Cephalotus follicularis</name>
    <name type="common">Albany pitcher plant</name>
    <dbReference type="NCBI Taxonomy" id="3775"/>
    <lineage>
        <taxon>Eukaryota</taxon>
        <taxon>Viridiplantae</taxon>
        <taxon>Streptophyta</taxon>
        <taxon>Embryophyta</taxon>
        <taxon>Tracheophyta</taxon>
        <taxon>Spermatophyta</taxon>
        <taxon>Magnoliopsida</taxon>
        <taxon>eudicotyledons</taxon>
        <taxon>Gunneridae</taxon>
        <taxon>Pentapetalae</taxon>
        <taxon>rosids</taxon>
        <taxon>fabids</taxon>
        <taxon>Oxalidales</taxon>
        <taxon>Cephalotaceae</taxon>
        <taxon>Cephalotus</taxon>
    </lineage>
</organism>
<dbReference type="FunCoup" id="A0A1Q3B7I7">
    <property type="interactions" value="1873"/>
</dbReference>
<dbReference type="OrthoDB" id="9995306at2759"/>
<dbReference type="AlphaFoldDB" id="A0A1Q3B7I7"/>
<comment type="caution">
    <text evidence="3">The sequence shown here is derived from an EMBL/GenBank/DDBJ whole genome shotgun (WGS) entry which is preliminary data.</text>
</comment>
<dbReference type="GO" id="GO:0033588">
    <property type="term" value="C:elongator holoenzyme complex"/>
    <property type="evidence" value="ECO:0007669"/>
    <property type="project" value="InterPro"/>
</dbReference>
<name>A0A1Q3B7I7_CEPFO</name>
<dbReference type="Pfam" id="PF09807">
    <property type="entry name" value="ELP6"/>
    <property type="match status" value="1"/>
</dbReference>
<dbReference type="GO" id="GO:0002098">
    <property type="term" value="P:tRNA wobble uridine modification"/>
    <property type="evidence" value="ECO:0007669"/>
    <property type="project" value="InterPro"/>
</dbReference>
<evidence type="ECO:0000313" key="3">
    <source>
        <dbReference type="EMBL" id="GAV63723.1"/>
    </source>
</evidence>
<dbReference type="CDD" id="cd19495">
    <property type="entry name" value="Elp6"/>
    <property type="match status" value="1"/>
</dbReference>
<comment type="similarity">
    <text evidence="2">Belongs to the ELP6 family.</text>
</comment>
<dbReference type="Gene3D" id="3.40.50.300">
    <property type="entry name" value="P-loop containing nucleotide triphosphate hydrolases"/>
    <property type="match status" value="1"/>
</dbReference>
<protein>
    <submittedName>
        <fullName evidence="3">DUF2348 domain-containing protein/Hap2_elong domain-containing protein</fullName>
    </submittedName>
</protein>
<dbReference type="InterPro" id="IPR027417">
    <property type="entry name" value="P-loop_NTPase"/>
</dbReference>
<gene>
    <name evidence="3" type="ORF">CFOL_v3_07241</name>
</gene>
<reference evidence="4" key="1">
    <citation type="submission" date="2016-04" db="EMBL/GenBank/DDBJ databases">
        <title>Cephalotus genome sequencing.</title>
        <authorList>
            <person name="Fukushima K."/>
            <person name="Hasebe M."/>
            <person name="Fang X."/>
        </authorList>
    </citation>
    <scope>NUCLEOTIDE SEQUENCE [LARGE SCALE GENOMIC DNA]</scope>
    <source>
        <strain evidence="4">cv. St1</strain>
    </source>
</reference>
<dbReference type="InParanoid" id="A0A1Q3B7I7"/>
<dbReference type="Proteomes" id="UP000187406">
    <property type="component" value="Unassembled WGS sequence"/>
</dbReference>
<dbReference type="InterPro" id="IPR018627">
    <property type="entry name" value="ELP6"/>
</dbReference>
<evidence type="ECO:0000256" key="2">
    <source>
        <dbReference type="ARBA" id="ARBA00008837"/>
    </source>
</evidence>
<accession>A0A1Q3B7I7</accession>
<evidence type="ECO:0000313" key="4">
    <source>
        <dbReference type="Proteomes" id="UP000187406"/>
    </source>
</evidence>